<evidence type="ECO:0000259" key="1">
    <source>
        <dbReference type="PROSITE" id="PS50943"/>
    </source>
</evidence>
<dbReference type="GO" id="GO:0003677">
    <property type="term" value="F:DNA binding"/>
    <property type="evidence" value="ECO:0007669"/>
    <property type="project" value="InterPro"/>
</dbReference>
<dbReference type="InterPro" id="IPR010982">
    <property type="entry name" value="Lambda_DNA-bd_dom_sf"/>
</dbReference>
<dbReference type="PROSITE" id="PS50943">
    <property type="entry name" value="HTH_CROC1"/>
    <property type="match status" value="1"/>
</dbReference>
<name>A0A388TJ05_9BACT</name>
<dbReference type="InterPro" id="IPR001387">
    <property type="entry name" value="Cro/C1-type_HTH"/>
</dbReference>
<dbReference type="EMBL" id="BGZO01000052">
    <property type="protein sequence ID" value="GBR76822.1"/>
    <property type="molecule type" value="Genomic_DNA"/>
</dbReference>
<comment type="caution">
    <text evidence="2">The sequence shown here is derived from an EMBL/GenBank/DDBJ whole genome shotgun (WGS) entry which is preliminary data.</text>
</comment>
<evidence type="ECO:0000313" key="3">
    <source>
        <dbReference type="Proteomes" id="UP000275925"/>
    </source>
</evidence>
<dbReference type="Gene3D" id="1.10.260.40">
    <property type="entry name" value="lambda repressor-like DNA-binding domains"/>
    <property type="match status" value="1"/>
</dbReference>
<feature type="domain" description="HTH cro/C1-type" evidence="1">
    <location>
        <begin position="18"/>
        <end position="72"/>
    </location>
</feature>
<keyword evidence="3" id="KW-1185">Reference proteome</keyword>
<dbReference type="AlphaFoldDB" id="A0A388TJ05"/>
<accession>A0A388TJ05</accession>
<dbReference type="SMART" id="SM00530">
    <property type="entry name" value="HTH_XRE"/>
    <property type="match status" value="1"/>
</dbReference>
<dbReference type="Proteomes" id="UP000275925">
    <property type="component" value="Unassembled WGS sequence"/>
</dbReference>
<gene>
    <name evidence="2" type="ORF">NO2_1312</name>
</gene>
<protein>
    <submittedName>
        <fullName evidence="2">Helix-turn-helix XRE-family transcriptional regulators</fullName>
    </submittedName>
</protein>
<evidence type="ECO:0000313" key="2">
    <source>
        <dbReference type="EMBL" id="GBR76822.1"/>
    </source>
</evidence>
<sequence length="126" mass="14629">MDKEITNAEIKKLLSKKLATLRKDSGQTLEATADELNLDLSEYFRILKGQRLPQLRTLLRINKKYGLNMDWWFKELEETAVNEKHFRQKAIEAQLLSLLRKLDLGSQEVVLSLARALVKKAAQENY</sequence>
<proteinExistence type="predicted"/>
<organism evidence="2 3">
    <name type="scientific">Candidatus Termititenax persephonae</name>
    <dbReference type="NCBI Taxonomy" id="2218525"/>
    <lineage>
        <taxon>Bacteria</taxon>
        <taxon>Bacillati</taxon>
        <taxon>Candidatus Margulisiibacteriota</taxon>
        <taxon>Candidatus Termititenacia</taxon>
        <taxon>Candidatus Termititenacales</taxon>
        <taxon>Candidatus Termititenacaceae</taxon>
        <taxon>Candidatus Termititenax</taxon>
    </lineage>
</organism>
<dbReference type="SUPFAM" id="SSF47413">
    <property type="entry name" value="lambda repressor-like DNA-binding domains"/>
    <property type="match status" value="1"/>
</dbReference>
<reference evidence="2 3" key="1">
    <citation type="journal article" date="2019" name="ISME J.">
        <title>Genome analyses of uncultured TG2/ZB3 bacteria in 'Margulisbacteria' specifically attached to ectosymbiotic spirochetes of protists in the termite gut.</title>
        <authorList>
            <person name="Utami Y.D."/>
            <person name="Kuwahara H."/>
            <person name="Igai K."/>
            <person name="Murakami T."/>
            <person name="Sugaya K."/>
            <person name="Morikawa T."/>
            <person name="Nagura Y."/>
            <person name="Yuki M."/>
            <person name="Deevong P."/>
            <person name="Inoue T."/>
            <person name="Kihara K."/>
            <person name="Lo N."/>
            <person name="Yamada A."/>
            <person name="Ohkuma M."/>
            <person name="Hongoh Y."/>
        </authorList>
    </citation>
    <scope>NUCLEOTIDE SEQUENCE [LARGE SCALE GENOMIC DNA]</scope>
    <source>
        <strain evidence="2">NkOx7-02</strain>
    </source>
</reference>
<dbReference type="Pfam" id="PF01381">
    <property type="entry name" value="HTH_3"/>
    <property type="match status" value="1"/>
</dbReference>